<evidence type="ECO:0000256" key="1">
    <source>
        <dbReference type="ARBA" id="ARBA00001670"/>
    </source>
</evidence>
<accession>A0ABQ5JKR0</accession>
<comment type="similarity">
    <text evidence="2 6">Belongs to the peptidase C69 family.</text>
</comment>
<reference evidence="7 8" key="1">
    <citation type="submission" date="2022-03" db="EMBL/GenBank/DDBJ databases">
        <title>Draft genome sequence of Furfurilactobacillus curtus JCM 31185.</title>
        <authorList>
            <person name="Suzuki S."/>
            <person name="Endo A."/>
            <person name="Kajikawa A."/>
        </authorList>
    </citation>
    <scope>NUCLEOTIDE SEQUENCE [LARGE SCALE GENOMIC DNA]</scope>
    <source>
        <strain evidence="7 8">JCM 31185</strain>
    </source>
</reference>
<evidence type="ECO:0000256" key="4">
    <source>
        <dbReference type="ARBA" id="ARBA00022801"/>
    </source>
</evidence>
<name>A0ABQ5JKR0_9LACO</name>
<evidence type="ECO:0000313" key="8">
    <source>
        <dbReference type="Proteomes" id="UP001628078"/>
    </source>
</evidence>
<keyword evidence="3 6" id="KW-0645">Protease</keyword>
<keyword evidence="5 6" id="KW-0224">Dipeptidase</keyword>
<dbReference type="EMBL" id="BQXO01000001">
    <property type="protein sequence ID" value="GKT04998.1"/>
    <property type="molecule type" value="Genomic_DNA"/>
</dbReference>
<evidence type="ECO:0000256" key="2">
    <source>
        <dbReference type="ARBA" id="ARBA00007225"/>
    </source>
</evidence>
<dbReference type="PANTHER" id="PTHR12994:SF17">
    <property type="entry name" value="LD30995P"/>
    <property type="match status" value="1"/>
</dbReference>
<dbReference type="Pfam" id="PF03577">
    <property type="entry name" value="Peptidase_C69"/>
    <property type="match status" value="1"/>
</dbReference>
<evidence type="ECO:0000256" key="6">
    <source>
        <dbReference type="RuleBase" id="RU364089"/>
    </source>
</evidence>
<dbReference type="NCBIfam" id="NF033678">
    <property type="entry name" value="C69_fam_dipept"/>
    <property type="match status" value="1"/>
</dbReference>
<dbReference type="Proteomes" id="UP001628078">
    <property type="component" value="Unassembled WGS sequence"/>
</dbReference>
<protein>
    <recommendedName>
        <fullName evidence="6">Dipeptidase</fullName>
        <ecNumber evidence="6">3.4.-.-</ecNumber>
    </recommendedName>
</protein>
<dbReference type="EC" id="3.4.-.-" evidence="6"/>
<dbReference type="PANTHER" id="PTHR12994">
    <property type="entry name" value="SECERNIN"/>
    <property type="match status" value="1"/>
</dbReference>
<comment type="caution">
    <text evidence="7">The sequence shown here is derived from an EMBL/GenBank/DDBJ whole genome shotgun (WGS) entry which is preliminary data.</text>
</comment>
<dbReference type="InterPro" id="IPR005322">
    <property type="entry name" value="Peptidase_C69"/>
</dbReference>
<keyword evidence="8" id="KW-1185">Reference proteome</keyword>
<gene>
    <name evidence="7" type="primary">pepD4</name>
    <name evidence="7" type="ORF">JCM31185_02870</name>
</gene>
<evidence type="ECO:0000256" key="5">
    <source>
        <dbReference type="ARBA" id="ARBA00022997"/>
    </source>
</evidence>
<evidence type="ECO:0000313" key="7">
    <source>
        <dbReference type="EMBL" id="GKT04998.1"/>
    </source>
</evidence>
<dbReference type="Gene3D" id="3.60.60.10">
    <property type="entry name" value="Penicillin V Acylase, Chain A"/>
    <property type="match status" value="1"/>
</dbReference>
<evidence type="ECO:0000256" key="3">
    <source>
        <dbReference type="ARBA" id="ARBA00022670"/>
    </source>
</evidence>
<dbReference type="RefSeq" id="WP_407882263.1">
    <property type="nucleotide sequence ID" value="NZ_BQXO01000001.1"/>
</dbReference>
<proteinExistence type="inferred from homology"/>
<dbReference type="InterPro" id="IPR047804">
    <property type="entry name" value="C69_dipept_A-like"/>
</dbReference>
<organism evidence="7 8">
    <name type="scientific">Furfurilactobacillus curtus</name>
    <dbReference type="NCBI Taxonomy" id="1746200"/>
    <lineage>
        <taxon>Bacteria</taxon>
        <taxon>Bacillati</taxon>
        <taxon>Bacillota</taxon>
        <taxon>Bacilli</taxon>
        <taxon>Lactobacillales</taxon>
        <taxon>Lactobacillaceae</taxon>
        <taxon>Furfurilactobacillus</taxon>
    </lineage>
</organism>
<keyword evidence="4 6" id="KW-0378">Hydrolase</keyword>
<sequence>MEQLFERRPSACTSILVGRYATLDGSIMIGRNEDSKPSWPKHFVVHPHQVFDTPQPFQSNDNGFKATLPKIALRYTATPEWTPKFGLFEEDGINEANVAMSATESAYSNSTVLAADPFVTDGLNEEAMVTVVLPYITTARQGVSRLGSLIEAAGTAETNGILFADQQEAWYMETGAGHQWVAQRIPDDGYAVVANQLAIQEVDFDDPDNFMTASGLAEFVKTNRLNPDQDGFNWRRIFGTHTVADEHYNTPRVWAGQRLFNPSTVQDPMNQELPFIRYPEHKLSVHDVQGFLSNHYEGTPYDPVGQDEQHKHDFRPISLAKTQEAHVLQLRSQKDQPNLVGIHWLAMGVAAQSSFVPFYSAVNDTPAAYQQGQATYSPTSAYWTYKLAGILWDAHYQHFNTLYQRVQTDLAAQLAAQLRATDQIAIQQASTDQLVFLTKSNERMAKQALTAYQSLIGQLVTESTDFSPLNFKTDEKL</sequence>
<comment type="catalytic activity">
    <reaction evidence="1">
        <text>an L-aminoacyl-L-amino acid + H2O = 2 an L-alpha-amino acid</text>
        <dbReference type="Rhea" id="RHEA:48940"/>
        <dbReference type="ChEBI" id="CHEBI:15377"/>
        <dbReference type="ChEBI" id="CHEBI:59869"/>
        <dbReference type="ChEBI" id="CHEBI:77460"/>
        <dbReference type="EC" id="3.4.13.19"/>
    </reaction>
</comment>